<reference evidence="8 9" key="1">
    <citation type="submission" date="2022-03" db="EMBL/GenBank/DDBJ databases">
        <authorList>
            <person name="Macdonald S."/>
            <person name="Ahmed S."/>
            <person name="Newling K."/>
        </authorList>
    </citation>
    <scope>NUCLEOTIDE SEQUENCE [LARGE SCALE GENOMIC DNA]</scope>
</reference>
<dbReference type="GO" id="GO:0016020">
    <property type="term" value="C:membrane"/>
    <property type="evidence" value="ECO:0007669"/>
    <property type="project" value="UniProtKB-SubCell"/>
</dbReference>
<evidence type="ECO:0000256" key="2">
    <source>
        <dbReference type="ARBA" id="ARBA00022448"/>
    </source>
</evidence>
<evidence type="ECO:0000256" key="1">
    <source>
        <dbReference type="ARBA" id="ARBA00004141"/>
    </source>
</evidence>
<keyword evidence="2 6" id="KW-0813">Transport</keyword>
<sequence length="230" mass="24902">MSSDDDDDDEKESGNIIGGTREGAVVVNINEEIKHEQQKETTHNHKFIEKQASLLSYSVPFLQKVPAYVISQVKGSTVTAATLRLLSGLDHDVCSGKHDVFVRTLSSESDFQSFVIEFIITFYLIFVISGVATDNKAIGELAGLAIGSTMLINPIIAGPVSGASMNPGRSLGPAIVYNCYIGIWIYTASPILGAVAGAWVYNTVRYTHKPLREITKSGSFLKTTRNGSSR</sequence>
<dbReference type="Proteomes" id="UP001642260">
    <property type="component" value="Unassembled WGS sequence"/>
</dbReference>
<name>A0ABC8LJ32_ERUVS</name>
<evidence type="ECO:0000313" key="9">
    <source>
        <dbReference type="Proteomes" id="UP001642260"/>
    </source>
</evidence>
<evidence type="ECO:0000256" key="7">
    <source>
        <dbReference type="SAM" id="Phobius"/>
    </source>
</evidence>
<dbReference type="InterPro" id="IPR000425">
    <property type="entry name" value="MIP"/>
</dbReference>
<feature type="transmembrane region" description="Helical" evidence="7">
    <location>
        <begin position="181"/>
        <end position="202"/>
    </location>
</feature>
<organism evidence="8 9">
    <name type="scientific">Eruca vesicaria subsp. sativa</name>
    <name type="common">Garden rocket</name>
    <name type="synonym">Eruca sativa</name>
    <dbReference type="NCBI Taxonomy" id="29727"/>
    <lineage>
        <taxon>Eukaryota</taxon>
        <taxon>Viridiplantae</taxon>
        <taxon>Streptophyta</taxon>
        <taxon>Embryophyta</taxon>
        <taxon>Tracheophyta</taxon>
        <taxon>Spermatophyta</taxon>
        <taxon>Magnoliopsida</taxon>
        <taxon>eudicotyledons</taxon>
        <taxon>Gunneridae</taxon>
        <taxon>Pentapetalae</taxon>
        <taxon>rosids</taxon>
        <taxon>malvids</taxon>
        <taxon>Brassicales</taxon>
        <taxon>Brassicaceae</taxon>
        <taxon>Brassiceae</taxon>
        <taxon>Eruca</taxon>
    </lineage>
</organism>
<dbReference type="Pfam" id="PF00230">
    <property type="entry name" value="MIP"/>
    <property type="match status" value="1"/>
</dbReference>
<evidence type="ECO:0000256" key="6">
    <source>
        <dbReference type="RuleBase" id="RU000477"/>
    </source>
</evidence>
<keyword evidence="5 7" id="KW-0472">Membrane</keyword>
<accession>A0ABC8LJ32</accession>
<dbReference type="InterPro" id="IPR034294">
    <property type="entry name" value="Aquaporin_transptr"/>
</dbReference>
<comment type="caution">
    <text evidence="8">The sequence shown here is derived from an EMBL/GenBank/DDBJ whole genome shotgun (WGS) entry which is preliminary data.</text>
</comment>
<dbReference type="PANTHER" id="PTHR45724:SF13">
    <property type="entry name" value="AQUAPORIN NIP1-1-RELATED"/>
    <property type="match status" value="1"/>
</dbReference>
<dbReference type="EMBL" id="CAKOAT010591820">
    <property type="protein sequence ID" value="CAH8383524.1"/>
    <property type="molecule type" value="Genomic_DNA"/>
</dbReference>
<gene>
    <name evidence="8" type="ORF">ERUC_LOCUS36007</name>
</gene>
<evidence type="ECO:0000313" key="8">
    <source>
        <dbReference type="EMBL" id="CAH8383524.1"/>
    </source>
</evidence>
<proteinExistence type="inferred from homology"/>
<dbReference type="SUPFAM" id="SSF81338">
    <property type="entry name" value="Aquaporin-like"/>
    <property type="match status" value="1"/>
</dbReference>
<evidence type="ECO:0000256" key="4">
    <source>
        <dbReference type="ARBA" id="ARBA00022989"/>
    </source>
</evidence>
<dbReference type="AlphaFoldDB" id="A0ABC8LJ32"/>
<dbReference type="PRINTS" id="PR00783">
    <property type="entry name" value="MINTRINSICP"/>
</dbReference>
<evidence type="ECO:0000256" key="3">
    <source>
        <dbReference type="ARBA" id="ARBA00022692"/>
    </source>
</evidence>
<keyword evidence="3 6" id="KW-0812">Transmembrane</keyword>
<feature type="transmembrane region" description="Helical" evidence="7">
    <location>
        <begin position="111"/>
        <end position="129"/>
    </location>
</feature>
<dbReference type="PANTHER" id="PTHR45724">
    <property type="entry name" value="AQUAPORIN NIP2-1"/>
    <property type="match status" value="1"/>
</dbReference>
<comment type="similarity">
    <text evidence="6">Belongs to the MIP/aquaporin (TC 1.A.8) family.</text>
</comment>
<keyword evidence="9" id="KW-1185">Reference proteome</keyword>
<dbReference type="InterPro" id="IPR023271">
    <property type="entry name" value="Aquaporin-like"/>
</dbReference>
<keyword evidence="4 7" id="KW-1133">Transmembrane helix</keyword>
<dbReference type="Gene3D" id="1.20.1080.10">
    <property type="entry name" value="Glycerol uptake facilitator protein"/>
    <property type="match status" value="1"/>
</dbReference>
<feature type="transmembrane region" description="Helical" evidence="7">
    <location>
        <begin position="141"/>
        <end position="161"/>
    </location>
</feature>
<protein>
    <submittedName>
        <fullName evidence="8">Uncharacterized protein</fullName>
    </submittedName>
</protein>
<comment type="subcellular location">
    <subcellularLocation>
        <location evidence="1">Membrane</location>
        <topology evidence="1">Multi-pass membrane protein</topology>
    </subcellularLocation>
</comment>
<evidence type="ECO:0000256" key="5">
    <source>
        <dbReference type="ARBA" id="ARBA00023136"/>
    </source>
</evidence>